<dbReference type="PANTHER" id="PTHR47326">
    <property type="entry name" value="TRANSPOSABLE ELEMENT TC3 TRANSPOSASE-LIKE PROTEIN"/>
    <property type="match status" value="1"/>
</dbReference>
<dbReference type="OrthoDB" id="9971063at2759"/>
<dbReference type="EMBL" id="BGPR01026686">
    <property type="protein sequence ID" value="GBN96612.1"/>
    <property type="molecule type" value="Genomic_DNA"/>
</dbReference>
<dbReference type="InterPro" id="IPR036397">
    <property type="entry name" value="RNaseH_sf"/>
</dbReference>
<dbReference type="AlphaFoldDB" id="A0A4Y2T7L6"/>
<evidence type="ECO:0000313" key="2">
    <source>
        <dbReference type="EMBL" id="GBN96640.1"/>
    </source>
</evidence>
<sequence>MIEVLAFPQLENVQPNIIFQKGRAPAHWNLEVQNILEEKLPRRWIERGGPIPWPPRSSDLTPLDFFSWGYVKNIVHQSPMCDTDELKS</sequence>
<evidence type="ECO:0000313" key="3">
    <source>
        <dbReference type="Proteomes" id="UP000499080"/>
    </source>
</evidence>
<name>A0A4Y2T7L6_ARAVE</name>
<dbReference type="PANTHER" id="PTHR47326:SF1">
    <property type="entry name" value="HTH PSQ-TYPE DOMAIN-CONTAINING PROTEIN"/>
    <property type="match status" value="1"/>
</dbReference>
<reference evidence="1 3" key="1">
    <citation type="journal article" date="2019" name="Sci. Rep.">
        <title>Orb-weaving spider Araneus ventricosus genome elucidates the spidroin gene catalogue.</title>
        <authorList>
            <person name="Kono N."/>
            <person name="Nakamura H."/>
            <person name="Ohtoshi R."/>
            <person name="Moran D.A.P."/>
            <person name="Shinohara A."/>
            <person name="Yoshida Y."/>
            <person name="Fujiwara M."/>
            <person name="Mori M."/>
            <person name="Tomita M."/>
            <person name="Arakawa K."/>
        </authorList>
    </citation>
    <scope>NUCLEOTIDE SEQUENCE [LARGE SCALE GENOMIC DNA]</scope>
</reference>
<evidence type="ECO:0008006" key="4">
    <source>
        <dbReference type="Google" id="ProtNLM"/>
    </source>
</evidence>
<organism evidence="1 3">
    <name type="scientific">Araneus ventricosus</name>
    <name type="common">Orbweaver spider</name>
    <name type="synonym">Epeira ventricosa</name>
    <dbReference type="NCBI Taxonomy" id="182803"/>
    <lineage>
        <taxon>Eukaryota</taxon>
        <taxon>Metazoa</taxon>
        <taxon>Ecdysozoa</taxon>
        <taxon>Arthropoda</taxon>
        <taxon>Chelicerata</taxon>
        <taxon>Arachnida</taxon>
        <taxon>Araneae</taxon>
        <taxon>Araneomorphae</taxon>
        <taxon>Entelegynae</taxon>
        <taxon>Araneoidea</taxon>
        <taxon>Araneidae</taxon>
        <taxon>Araneus</taxon>
    </lineage>
</organism>
<gene>
    <name evidence="1" type="ORF">AVEN_12162_1</name>
    <name evidence="2" type="ORF">AVEN_41370_1</name>
</gene>
<comment type="caution">
    <text evidence="1">The sequence shown here is derived from an EMBL/GenBank/DDBJ whole genome shotgun (WGS) entry which is preliminary data.</text>
</comment>
<protein>
    <recommendedName>
        <fullName evidence="4">Tc1-like transposase DDE domain-containing protein</fullName>
    </recommendedName>
</protein>
<dbReference type="Proteomes" id="UP000499080">
    <property type="component" value="Unassembled WGS sequence"/>
</dbReference>
<dbReference type="GO" id="GO:0003676">
    <property type="term" value="F:nucleic acid binding"/>
    <property type="evidence" value="ECO:0007669"/>
    <property type="project" value="InterPro"/>
</dbReference>
<accession>A0A4Y2T7L6</accession>
<keyword evidence="3" id="KW-1185">Reference proteome</keyword>
<evidence type="ECO:0000313" key="1">
    <source>
        <dbReference type="EMBL" id="GBN96612.1"/>
    </source>
</evidence>
<dbReference type="EMBL" id="BGPR01026697">
    <property type="protein sequence ID" value="GBN96640.1"/>
    <property type="molecule type" value="Genomic_DNA"/>
</dbReference>
<dbReference type="Gene3D" id="3.30.420.10">
    <property type="entry name" value="Ribonuclease H-like superfamily/Ribonuclease H"/>
    <property type="match status" value="1"/>
</dbReference>
<proteinExistence type="predicted"/>